<dbReference type="GO" id="GO:0005829">
    <property type="term" value="C:cytosol"/>
    <property type="evidence" value="ECO:0007669"/>
    <property type="project" value="TreeGrafter"/>
</dbReference>
<dbReference type="AlphaFoldDB" id="A0A423PSG6"/>
<keyword evidence="1" id="KW-0328">Glycosyltransferase</keyword>
<sequence>MAQDSHSAVNAHGWRALVKRLRRANRERLNRWLTRFMGTARPVRAPLAADTRRVLVVRLNKRLGNILFLTPMLRTLAASLPTASIDVLIRDPRQKPLLESLPGIGRVWVQPRGLGALIGLIRRLRRERYDLAIDPTGNSSSNRTAVALSGARQRMGFASNSQWLRLTHAAGRANSRHQAEQAVALLTDSVDELDFKTFDTLAVFPDNRAQTAARAHWVEALGPGPTRGPVIGFFTRATGRKALPAAWWRDWCEQMHHLAPAATLLEIRPPGAEPTADTASVAVAELDVLAALLSRLSVFTAADSGPMHLAAAAGVPVVGLFRATRPEAYAPLGQGCTSVAGETFTGAEAARAAARVLAAEQASGVA</sequence>
<evidence type="ECO:0000256" key="1">
    <source>
        <dbReference type="ARBA" id="ARBA00022676"/>
    </source>
</evidence>
<accession>A0A423PSG6</accession>
<dbReference type="SUPFAM" id="SSF53756">
    <property type="entry name" value="UDP-Glycosyltransferase/glycogen phosphorylase"/>
    <property type="match status" value="1"/>
</dbReference>
<dbReference type="Pfam" id="PF01075">
    <property type="entry name" value="Glyco_transf_9"/>
    <property type="match status" value="1"/>
</dbReference>
<dbReference type="GO" id="GO:0008713">
    <property type="term" value="F:ADP-heptose-lipopolysaccharide heptosyltransferase activity"/>
    <property type="evidence" value="ECO:0007669"/>
    <property type="project" value="TreeGrafter"/>
</dbReference>
<dbReference type="EMBL" id="AYKH01000009">
    <property type="protein sequence ID" value="ROO28545.1"/>
    <property type="molecule type" value="Genomic_DNA"/>
</dbReference>
<dbReference type="Proteomes" id="UP000283993">
    <property type="component" value="Unassembled WGS sequence"/>
</dbReference>
<evidence type="ECO:0008006" key="5">
    <source>
        <dbReference type="Google" id="ProtNLM"/>
    </source>
</evidence>
<keyword evidence="4" id="KW-1185">Reference proteome</keyword>
<name>A0A423PSG6_9GAMM</name>
<dbReference type="InterPro" id="IPR051199">
    <property type="entry name" value="LPS_LOS_Heptosyltrfase"/>
</dbReference>
<evidence type="ECO:0000313" key="3">
    <source>
        <dbReference type="EMBL" id="ROO28545.1"/>
    </source>
</evidence>
<dbReference type="InterPro" id="IPR002201">
    <property type="entry name" value="Glyco_trans_9"/>
</dbReference>
<dbReference type="PANTHER" id="PTHR30160">
    <property type="entry name" value="TETRAACYLDISACCHARIDE 4'-KINASE-RELATED"/>
    <property type="match status" value="1"/>
</dbReference>
<dbReference type="CDD" id="cd03789">
    <property type="entry name" value="GT9_LPS_heptosyltransferase"/>
    <property type="match status" value="1"/>
</dbReference>
<keyword evidence="2" id="KW-0808">Transferase</keyword>
<organism evidence="3 4">
    <name type="scientific">Salinisphaera orenii MK-B5</name>
    <dbReference type="NCBI Taxonomy" id="856730"/>
    <lineage>
        <taxon>Bacteria</taxon>
        <taxon>Pseudomonadati</taxon>
        <taxon>Pseudomonadota</taxon>
        <taxon>Gammaproteobacteria</taxon>
        <taxon>Salinisphaerales</taxon>
        <taxon>Salinisphaeraceae</taxon>
        <taxon>Salinisphaera</taxon>
    </lineage>
</organism>
<dbReference type="GO" id="GO:0009244">
    <property type="term" value="P:lipopolysaccharide core region biosynthetic process"/>
    <property type="evidence" value="ECO:0007669"/>
    <property type="project" value="TreeGrafter"/>
</dbReference>
<gene>
    <name evidence="3" type="ORF">SAOR_05865</name>
</gene>
<protein>
    <recommendedName>
        <fullName evidence="5">Glycosyl transferase family 9</fullName>
    </recommendedName>
</protein>
<reference evidence="3 4" key="1">
    <citation type="submission" date="2013-10" db="EMBL/GenBank/DDBJ databases">
        <title>Salinisphaera orenii MK-B5 Genome Sequencing.</title>
        <authorList>
            <person name="Lai Q."/>
            <person name="Li C."/>
            <person name="Shao Z."/>
        </authorList>
    </citation>
    <scope>NUCLEOTIDE SEQUENCE [LARGE SCALE GENOMIC DNA]</scope>
    <source>
        <strain evidence="3 4">MK-B5</strain>
    </source>
</reference>
<comment type="caution">
    <text evidence="3">The sequence shown here is derived from an EMBL/GenBank/DDBJ whole genome shotgun (WGS) entry which is preliminary data.</text>
</comment>
<dbReference type="Gene3D" id="3.40.50.2000">
    <property type="entry name" value="Glycogen Phosphorylase B"/>
    <property type="match status" value="2"/>
</dbReference>
<evidence type="ECO:0000256" key="2">
    <source>
        <dbReference type="ARBA" id="ARBA00022679"/>
    </source>
</evidence>
<evidence type="ECO:0000313" key="4">
    <source>
        <dbReference type="Proteomes" id="UP000283993"/>
    </source>
</evidence>
<proteinExistence type="predicted"/>